<comment type="similarity">
    <text evidence="1">Belongs to the short-chain dehydrogenases/reductases (SDR) family.</text>
</comment>
<dbReference type="CDD" id="cd05233">
    <property type="entry name" value="SDR_c"/>
    <property type="match status" value="1"/>
</dbReference>
<dbReference type="InterPro" id="IPR002347">
    <property type="entry name" value="SDR_fam"/>
</dbReference>
<evidence type="ECO:0000256" key="2">
    <source>
        <dbReference type="ARBA" id="ARBA00023002"/>
    </source>
</evidence>
<dbReference type="PANTHER" id="PTHR24321">
    <property type="entry name" value="DEHYDROGENASES, SHORT CHAIN"/>
    <property type="match status" value="1"/>
</dbReference>
<comment type="caution">
    <text evidence="3">The sequence shown here is derived from an EMBL/GenBank/DDBJ whole genome shotgun (WGS) entry which is preliminary data.</text>
</comment>
<dbReference type="Gene3D" id="3.40.50.720">
    <property type="entry name" value="NAD(P)-binding Rossmann-like Domain"/>
    <property type="match status" value="1"/>
</dbReference>
<sequence length="242" mass="24904">MRLENKIALVTGAASGIGNATVRRFVAEGARVIAVDLDRERTAEALADVENATVAAADVTRSAEVDLAFKAAEHLHGRVDVLVNAAGIPGTAADIEDITDADFARVVEVNLYGSFYALRAAARLMRRTGGGSIINISSVGALANFPLPAPYPASKAAVLGMTRATASLLAKDNIRVNAVAPGATDTPMLPQEPALRAAVVGLGVLGRAASAEEMANTVLFLASDEAAFFTGQTLSPNGGYVM</sequence>
<dbReference type="PRINTS" id="PR00080">
    <property type="entry name" value="SDRFAMILY"/>
</dbReference>
<dbReference type="SUPFAM" id="SSF51735">
    <property type="entry name" value="NAD(P)-binding Rossmann-fold domains"/>
    <property type="match status" value="1"/>
</dbReference>
<evidence type="ECO:0000313" key="4">
    <source>
        <dbReference type="Proteomes" id="UP001500752"/>
    </source>
</evidence>
<dbReference type="Proteomes" id="UP001500752">
    <property type="component" value="Unassembled WGS sequence"/>
</dbReference>
<dbReference type="InterPro" id="IPR036291">
    <property type="entry name" value="NAD(P)-bd_dom_sf"/>
</dbReference>
<dbReference type="Pfam" id="PF13561">
    <property type="entry name" value="adh_short_C2"/>
    <property type="match status" value="1"/>
</dbReference>
<gene>
    <name evidence="3" type="primary">fabG_3</name>
    <name evidence="3" type="ORF">GCM10023081_25550</name>
</gene>
<name>A0ABP7CFQ2_9MICC</name>
<organism evidence="3 4">
    <name type="scientific">Arthrobacter ginkgonis</name>
    <dbReference type="NCBI Taxonomy" id="1630594"/>
    <lineage>
        <taxon>Bacteria</taxon>
        <taxon>Bacillati</taxon>
        <taxon>Actinomycetota</taxon>
        <taxon>Actinomycetes</taxon>
        <taxon>Micrococcales</taxon>
        <taxon>Micrococcaceae</taxon>
        <taxon>Arthrobacter</taxon>
    </lineage>
</organism>
<proteinExistence type="inferred from homology"/>
<dbReference type="PANTHER" id="PTHR24321:SF15">
    <property type="entry name" value="OXIDOREDUCTASE UCPA"/>
    <property type="match status" value="1"/>
</dbReference>
<evidence type="ECO:0000256" key="1">
    <source>
        <dbReference type="ARBA" id="ARBA00006484"/>
    </source>
</evidence>
<keyword evidence="4" id="KW-1185">Reference proteome</keyword>
<dbReference type="RefSeq" id="WP_345151253.1">
    <property type="nucleotide sequence ID" value="NZ_BAABEO010000017.1"/>
</dbReference>
<keyword evidence="2" id="KW-0560">Oxidoreductase</keyword>
<evidence type="ECO:0000313" key="3">
    <source>
        <dbReference type="EMBL" id="GAA3687071.1"/>
    </source>
</evidence>
<dbReference type="PRINTS" id="PR00081">
    <property type="entry name" value="GDHRDH"/>
</dbReference>
<protein>
    <submittedName>
        <fullName evidence="3">3-oxoacyl-[acyl-carrier-protein] reductase</fullName>
    </submittedName>
</protein>
<reference evidence="4" key="1">
    <citation type="journal article" date="2019" name="Int. J. Syst. Evol. Microbiol.">
        <title>The Global Catalogue of Microorganisms (GCM) 10K type strain sequencing project: providing services to taxonomists for standard genome sequencing and annotation.</title>
        <authorList>
            <consortium name="The Broad Institute Genomics Platform"/>
            <consortium name="The Broad Institute Genome Sequencing Center for Infectious Disease"/>
            <person name="Wu L."/>
            <person name="Ma J."/>
        </authorList>
    </citation>
    <scope>NUCLEOTIDE SEQUENCE [LARGE SCALE GENOMIC DNA]</scope>
    <source>
        <strain evidence="4">JCM 30742</strain>
    </source>
</reference>
<dbReference type="EMBL" id="BAABEO010000017">
    <property type="protein sequence ID" value="GAA3687071.1"/>
    <property type="molecule type" value="Genomic_DNA"/>
</dbReference>
<accession>A0ABP7CFQ2</accession>